<name>A0A7Y7PR97_9BACT</name>
<dbReference type="SMART" id="SM00089">
    <property type="entry name" value="PKD"/>
    <property type="match status" value="2"/>
</dbReference>
<reference evidence="3 4" key="1">
    <citation type="submission" date="2020-05" db="EMBL/GenBank/DDBJ databases">
        <title>Hymenobacter terrestris sp. nov. and Hymenobacter lapidiphilus sp. nov., isolated from regoliths in Antarctica.</title>
        <authorList>
            <person name="Sedlacek I."/>
            <person name="Pantucek R."/>
            <person name="Zeman M."/>
            <person name="Holochova P."/>
            <person name="Kralova S."/>
            <person name="Stankova E."/>
            <person name="Sedo O."/>
            <person name="Micenkova L."/>
            <person name="Svec P."/>
            <person name="Gupta V."/>
            <person name="Sood U."/>
            <person name="Korpole U.S."/>
            <person name="Lal R."/>
        </authorList>
    </citation>
    <scope>NUCLEOTIDE SEQUENCE [LARGE SCALE GENOMIC DNA]</scope>
    <source>
        <strain evidence="3 4">P5342</strain>
    </source>
</reference>
<dbReference type="Gene3D" id="2.60.120.430">
    <property type="entry name" value="Galactose-binding lectin"/>
    <property type="match status" value="2"/>
</dbReference>
<evidence type="ECO:0000313" key="4">
    <source>
        <dbReference type="Proteomes" id="UP000565521"/>
    </source>
</evidence>
<dbReference type="SUPFAM" id="SSF51126">
    <property type="entry name" value="Pectin lyase-like"/>
    <property type="match status" value="1"/>
</dbReference>
<feature type="domain" description="PKD/Chitinase" evidence="2">
    <location>
        <begin position="401"/>
        <end position="485"/>
    </location>
</feature>
<accession>A0A7Y7PR97</accession>
<dbReference type="SUPFAM" id="SSF49785">
    <property type="entry name" value="Galactose-binding domain-like"/>
    <property type="match status" value="2"/>
</dbReference>
<dbReference type="InterPro" id="IPR022409">
    <property type="entry name" value="PKD/Chitinase_dom"/>
</dbReference>
<evidence type="ECO:0000256" key="1">
    <source>
        <dbReference type="SAM" id="SignalP"/>
    </source>
</evidence>
<protein>
    <submittedName>
        <fullName evidence="3">T9SS type A sorting domain-containing protein</fullName>
    </submittedName>
</protein>
<dbReference type="InterPro" id="IPR011050">
    <property type="entry name" value="Pectin_lyase_fold/virulence"/>
</dbReference>
<gene>
    <name evidence="3" type="ORF">HW554_15275</name>
</gene>
<dbReference type="InterPro" id="IPR013783">
    <property type="entry name" value="Ig-like_fold"/>
</dbReference>
<comment type="caution">
    <text evidence="3">The sequence shown here is derived from an EMBL/GenBank/DDBJ whole genome shotgun (WGS) entry which is preliminary data.</text>
</comment>
<dbReference type="Proteomes" id="UP000565521">
    <property type="component" value="Unassembled WGS sequence"/>
</dbReference>
<dbReference type="EMBL" id="JABKAU010000032">
    <property type="protein sequence ID" value="NVO32576.1"/>
    <property type="molecule type" value="Genomic_DNA"/>
</dbReference>
<dbReference type="Gene3D" id="2.60.40.10">
    <property type="entry name" value="Immunoglobulins"/>
    <property type="match status" value="2"/>
</dbReference>
<dbReference type="AlphaFoldDB" id="A0A7Y7PR97"/>
<keyword evidence="1" id="KW-0732">Signal</keyword>
<proteinExistence type="predicted"/>
<dbReference type="NCBIfam" id="TIGR04183">
    <property type="entry name" value="Por_Secre_tail"/>
    <property type="match status" value="1"/>
</dbReference>
<dbReference type="RefSeq" id="WP_176909452.1">
    <property type="nucleotide sequence ID" value="NZ_JABKAU010000032.1"/>
</dbReference>
<feature type="chain" id="PRO_5031114496" evidence="1">
    <location>
        <begin position="18"/>
        <end position="984"/>
    </location>
</feature>
<dbReference type="InterPro" id="IPR026444">
    <property type="entry name" value="Secre_tail"/>
</dbReference>
<dbReference type="InterPro" id="IPR008979">
    <property type="entry name" value="Galactose-bd-like_sf"/>
</dbReference>
<dbReference type="Pfam" id="PF17957">
    <property type="entry name" value="Big_7"/>
    <property type="match status" value="2"/>
</dbReference>
<evidence type="ECO:0000313" key="3">
    <source>
        <dbReference type="EMBL" id="NVO32576.1"/>
    </source>
</evidence>
<sequence length="984" mass="101113">MRASLIGLALLPALAQAQNVPNVTYQGPITITQGGTYTGNYRSTDSGTPAVTIATSAPVTLQGCVIVGPGDLIQANGVPGDITVLNSQAFGTTPTQDNRYRGRFIAATNAKNIRAENNYLEHTTGFTIYRFSGDGSPSQTVRIIRNKVLDIDGRTRNGGVQLANFIGLNTVRAVGNIEIAWNQVINEPNLSSVEDNINFYNSGGTVQSPARVHDNYVQGAYPFPATSGTYSGTGMTTDGDGTTVSTVPAYLNAFNNQFISTCNAGMNIAAGHDINYYDNRIVTSGFLPDGTALRAVYAGTAVFNGHQVPSSVFYNNSIRNNTIGYRNPAYRIPFPERHDLSNGACATCTGTTHLPNPITLSTEQNEFVLWQQKLQQNNITIGASGTASPPTPPANTAPVVSLSAPGSATVGTALALTATASDADGSVSKVEFFNGATKLGEDLTAPYALSFTPATAGTLSLTARATDNAGAATTSATVALNVTAPVATFYRALNLGGSALTIDGNSWEAAAGASGFSTNASGWSSRGSALNPATDANRADMLTSALFGTGPTLALNVPNGSYGVYLYIWENDSPVTVNVLVEGKTVRSGYSTGNAGHWERLGPFATNVTDGTLNVATTGGNVNLAGLEIYQGSGTASPPTPPANTAPVVSLSAPGSATVGTALALTATASDADGSVSKVEFFNGATKLGEDLTAPYALSFTPATAGTLSLTARATDNAGAATTSATVALNVTAPVATFYRALNLGGSALTIDGNSWEAAAGASGFSTNASGWSSRGSALNPATDANRADMLTSALFGTGPTLALNVPNGSYGVYLYIWENDSPVTVNVLVEGKTVRSGYSTGNAGHWERLGPFATNVTDGTLNVATTGGNVNLAGLEIYQGSGAAGTGTVLAASASSSISLGALRLYPNPTVASMQLQLPVTTAEEVEVGIYTIQGVSLSRQRIVIEPNTPSQPIPTNNLVAGTYILRVLSGSQRGKSLQFVKQ</sequence>
<keyword evidence="4" id="KW-1185">Reference proteome</keyword>
<organism evidence="3 4">
    <name type="scientific">Hymenobacter lapidiphilus</name>
    <dbReference type="NCBI Taxonomy" id="2608003"/>
    <lineage>
        <taxon>Bacteria</taxon>
        <taxon>Pseudomonadati</taxon>
        <taxon>Bacteroidota</taxon>
        <taxon>Cytophagia</taxon>
        <taxon>Cytophagales</taxon>
        <taxon>Hymenobacteraceae</taxon>
        <taxon>Hymenobacter</taxon>
    </lineage>
</organism>
<evidence type="ECO:0000259" key="2">
    <source>
        <dbReference type="SMART" id="SM00089"/>
    </source>
</evidence>
<feature type="domain" description="PKD/Chitinase" evidence="2">
    <location>
        <begin position="650"/>
        <end position="734"/>
    </location>
</feature>
<feature type="signal peptide" evidence="1">
    <location>
        <begin position="1"/>
        <end position="17"/>
    </location>
</feature>